<dbReference type="PANTHER" id="PTHR22937">
    <property type="entry name" value="E3 UBIQUITIN-PROTEIN LIGASE RNF165"/>
    <property type="match status" value="1"/>
</dbReference>
<dbReference type="PANTHER" id="PTHR22937:SF65">
    <property type="entry name" value="E3 UBIQUITIN-PROTEIN LIGASE ARK2C"/>
    <property type="match status" value="1"/>
</dbReference>
<organism evidence="9">
    <name type="scientific">viral metagenome</name>
    <dbReference type="NCBI Taxonomy" id="1070528"/>
    <lineage>
        <taxon>unclassified sequences</taxon>
        <taxon>metagenomes</taxon>
        <taxon>organismal metagenomes</taxon>
    </lineage>
</organism>
<evidence type="ECO:0000256" key="3">
    <source>
        <dbReference type="ARBA" id="ARBA00022679"/>
    </source>
</evidence>
<feature type="domain" description="RING-type" evidence="8">
    <location>
        <begin position="88"/>
        <end position="129"/>
    </location>
</feature>
<reference evidence="9" key="1">
    <citation type="journal article" date="2020" name="Nature">
        <title>Giant virus diversity and host interactions through global metagenomics.</title>
        <authorList>
            <person name="Schulz F."/>
            <person name="Roux S."/>
            <person name="Paez-Espino D."/>
            <person name="Jungbluth S."/>
            <person name="Walsh D.A."/>
            <person name="Denef V.J."/>
            <person name="McMahon K.D."/>
            <person name="Konstantinidis K.T."/>
            <person name="Eloe-Fadrosh E.A."/>
            <person name="Kyrpides N.C."/>
            <person name="Woyke T."/>
        </authorList>
    </citation>
    <scope>NUCLEOTIDE SEQUENCE</scope>
    <source>
        <strain evidence="9">GVMAG-M-3300023179-62</strain>
    </source>
</reference>
<protein>
    <recommendedName>
        <fullName evidence="2">RING-type E3 ubiquitin transferase</fullName>
        <ecNumber evidence="2">2.3.2.27</ecNumber>
    </recommendedName>
</protein>
<keyword evidence="5" id="KW-0863">Zinc-finger</keyword>
<dbReference type="PROSITE" id="PS50089">
    <property type="entry name" value="ZF_RING_2"/>
    <property type="match status" value="1"/>
</dbReference>
<evidence type="ECO:0000256" key="6">
    <source>
        <dbReference type="ARBA" id="ARBA00022786"/>
    </source>
</evidence>
<keyword evidence="6" id="KW-0833">Ubl conjugation pathway</keyword>
<keyword evidence="7" id="KW-0862">Zinc</keyword>
<evidence type="ECO:0000313" key="9">
    <source>
        <dbReference type="EMBL" id="QHT75066.1"/>
    </source>
</evidence>
<keyword evidence="3" id="KW-0808">Transferase</keyword>
<dbReference type="InterPro" id="IPR001841">
    <property type="entry name" value="Znf_RING"/>
</dbReference>
<evidence type="ECO:0000256" key="5">
    <source>
        <dbReference type="ARBA" id="ARBA00022771"/>
    </source>
</evidence>
<dbReference type="InterPro" id="IPR002350">
    <property type="entry name" value="Kazal_dom"/>
</dbReference>
<dbReference type="PROSITE" id="PS00282">
    <property type="entry name" value="KAZAL_1"/>
    <property type="match status" value="1"/>
</dbReference>
<evidence type="ECO:0000259" key="8">
    <source>
        <dbReference type="PROSITE" id="PS50089"/>
    </source>
</evidence>
<evidence type="ECO:0000256" key="4">
    <source>
        <dbReference type="ARBA" id="ARBA00022723"/>
    </source>
</evidence>
<keyword evidence="4" id="KW-0479">Metal-binding</keyword>
<dbReference type="EC" id="2.3.2.27" evidence="2"/>
<dbReference type="EMBL" id="MN739862">
    <property type="protein sequence ID" value="QHT75066.1"/>
    <property type="molecule type" value="Genomic_DNA"/>
</dbReference>
<dbReference type="GO" id="GO:0008270">
    <property type="term" value="F:zinc ion binding"/>
    <property type="evidence" value="ECO:0007669"/>
    <property type="project" value="UniProtKB-KW"/>
</dbReference>
<dbReference type="SMART" id="SM00184">
    <property type="entry name" value="RING"/>
    <property type="match status" value="1"/>
</dbReference>
<dbReference type="SUPFAM" id="SSF57850">
    <property type="entry name" value="RING/U-box"/>
    <property type="match status" value="1"/>
</dbReference>
<dbReference type="AlphaFoldDB" id="A0A6C0H4A2"/>
<name>A0A6C0H4A2_9ZZZZ</name>
<dbReference type="GO" id="GO:0061630">
    <property type="term" value="F:ubiquitin protein ligase activity"/>
    <property type="evidence" value="ECO:0007669"/>
    <property type="project" value="UniProtKB-EC"/>
</dbReference>
<comment type="catalytic activity">
    <reaction evidence="1">
        <text>S-ubiquitinyl-[E2 ubiquitin-conjugating enzyme]-L-cysteine + [acceptor protein]-L-lysine = [E2 ubiquitin-conjugating enzyme]-L-cysteine + N(6)-ubiquitinyl-[acceptor protein]-L-lysine.</text>
        <dbReference type="EC" id="2.3.2.27"/>
    </reaction>
</comment>
<proteinExistence type="predicted"/>
<evidence type="ECO:0000256" key="2">
    <source>
        <dbReference type="ARBA" id="ARBA00012483"/>
    </source>
</evidence>
<dbReference type="InterPro" id="IPR045191">
    <property type="entry name" value="MBR1/2-like"/>
</dbReference>
<dbReference type="Gene3D" id="3.30.40.10">
    <property type="entry name" value="Zinc/RING finger domain, C3HC4 (zinc finger)"/>
    <property type="match status" value="1"/>
</dbReference>
<sequence length="145" mass="16749">MPRPIRFQVHTDEYLPFDNYQFESTSDALFAIMNMMSVLDPIFIPEFDPLQIAIQNSENDLQLYRKDNVDVVVGSQPYDTTDKKYDECSICTDKYQKNEDVSVLDCGHIYHPKCIKEWGKYKPVCPVCKAEISNHVSNTGIDDID</sequence>
<dbReference type="Pfam" id="PF13639">
    <property type="entry name" value="zf-RING_2"/>
    <property type="match status" value="1"/>
</dbReference>
<evidence type="ECO:0000256" key="1">
    <source>
        <dbReference type="ARBA" id="ARBA00000900"/>
    </source>
</evidence>
<evidence type="ECO:0000256" key="7">
    <source>
        <dbReference type="ARBA" id="ARBA00022833"/>
    </source>
</evidence>
<accession>A0A6C0H4A2</accession>
<dbReference type="InterPro" id="IPR013083">
    <property type="entry name" value="Znf_RING/FYVE/PHD"/>
</dbReference>